<evidence type="ECO:0000256" key="4">
    <source>
        <dbReference type="ARBA" id="ARBA00022827"/>
    </source>
</evidence>
<reference evidence="10" key="1">
    <citation type="journal article" date="2014" name="Front. Microbiol.">
        <title>High frequency of phylogenetically diverse reductive dehalogenase-homologous genes in deep subseafloor sedimentary metagenomes.</title>
        <authorList>
            <person name="Kawai M."/>
            <person name="Futagami T."/>
            <person name="Toyoda A."/>
            <person name="Takaki Y."/>
            <person name="Nishi S."/>
            <person name="Hori S."/>
            <person name="Arai W."/>
            <person name="Tsubouchi T."/>
            <person name="Morono Y."/>
            <person name="Uchiyama I."/>
            <person name="Ito T."/>
            <person name="Fujiyama A."/>
            <person name="Inagaki F."/>
            <person name="Takami H."/>
        </authorList>
    </citation>
    <scope>NUCLEOTIDE SEQUENCE</scope>
    <source>
        <strain evidence="10">Expedition CK06-06</strain>
    </source>
</reference>
<comment type="caution">
    <text evidence="10">The sequence shown here is derived from an EMBL/GenBank/DDBJ whole genome shotgun (WGS) entry which is preliminary data.</text>
</comment>
<dbReference type="EMBL" id="BARS01010423">
    <property type="protein sequence ID" value="GAF93410.1"/>
    <property type="molecule type" value="Genomic_DNA"/>
</dbReference>
<dbReference type="InterPro" id="IPR050151">
    <property type="entry name" value="Class-I_Pyr_Nuc-Dis_Oxidored"/>
</dbReference>
<dbReference type="GO" id="GO:0050660">
    <property type="term" value="F:flavin adenine dinucleotide binding"/>
    <property type="evidence" value="ECO:0007669"/>
    <property type="project" value="TreeGrafter"/>
</dbReference>
<dbReference type="InterPro" id="IPR036188">
    <property type="entry name" value="FAD/NAD-bd_sf"/>
</dbReference>
<accession>X0UYA2</accession>
<evidence type="ECO:0000256" key="8">
    <source>
        <dbReference type="ARBA" id="ARBA00023284"/>
    </source>
</evidence>
<keyword evidence="7" id="KW-1015">Disulfide bond</keyword>
<gene>
    <name evidence="10" type="ORF">S01H1_19325</name>
</gene>
<keyword evidence="6" id="KW-0520">NAD</keyword>
<dbReference type="PRINTS" id="PR00368">
    <property type="entry name" value="FADPNR"/>
</dbReference>
<keyword evidence="3" id="KW-0285">Flavoprotein</keyword>
<evidence type="ECO:0000256" key="6">
    <source>
        <dbReference type="ARBA" id="ARBA00023027"/>
    </source>
</evidence>
<dbReference type="InterPro" id="IPR023753">
    <property type="entry name" value="FAD/NAD-binding_dom"/>
</dbReference>
<feature type="non-terminal residue" evidence="10">
    <location>
        <position position="1"/>
    </location>
</feature>
<dbReference type="PRINTS" id="PR00411">
    <property type="entry name" value="PNDRDTASEI"/>
</dbReference>
<keyword evidence="8" id="KW-0676">Redox-active center</keyword>
<evidence type="ECO:0000259" key="9">
    <source>
        <dbReference type="Pfam" id="PF07992"/>
    </source>
</evidence>
<dbReference type="PANTHER" id="PTHR22912">
    <property type="entry name" value="DISULFIDE OXIDOREDUCTASE"/>
    <property type="match status" value="1"/>
</dbReference>
<sequence length="309" mass="32446">AVPDNSPFDLTIIGGGPGGYVAAIRAAQLGARVALVEKDRLGGACLHRGCIPTKALLRSAEALLESKDASAVGLVLKDAAIDFQAMMAWKERVVAQQAEELEKLIAWRKIAVIRGEGRLVGSGSVKVGDELVAAGKIIIATGSLPSRLSVPGSNLAGVLTSDQILELEALPESLVVIGAGVVGCEFASIFSALGARVTILEVLPRILPPVDDEIARRFQQVLRSQGVTVHTKASLQEIRAEGERLRLLFGLGQEQQELVADKVLMAVGHRPCSDALEEAGLALRDGSVIVNERLETSAENVYAAGDVVG</sequence>
<keyword evidence="5" id="KW-0560">Oxidoreductase</keyword>
<feature type="domain" description="FAD/NAD(P)-binding" evidence="9">
    <location>
        <begin position="8"/>
        <end position="308"/>
    </location>
</feature>
<name>X0UYA2_9ZZZZ</name>
<dbReference type="PROSITE" id="PS00076">
    <property type="entry name" value="PYRIDINE_REDOX_1"/>
    <property type="match status" value="1"/>
</dbReference>
<dbReference type="GO" id="GO:0006103">
    <property type="term" value="P:2-oxoglutarate metabolic process"/>
    <property type="evidence" value="ECO:0007669"/>
    <property type="project" value="TreeGrafter"/>
</dbReference>
<dbReference type="Pfam" id="PF07992">
    <property type="entry name" value="Pyr_redox_2"/>
    <property type="match status" value="1"/>
</dbReference>
<dbReference type="AlphaFoldDB" id="X0UYA2"/>
<keyword evidence="4" id="KW-0274">FAD</keyword>
<proteinExistence type="inferred from homology"/>
<dbReference type="SUPFAM" id="SSF51905">
    <property type="entry name" value="FAD/NAD(P)-binding domain"/>
    <property type="match status" value="1"/>
</dbReference>
<evidence type="ECO:0000256" key="7">
    <source>
        <dbReference type="ARBA" id="ARBA00023157"/>
    </source>
</evidence>
<protein>
    <recommendedName>
        <fullName evidence="9">FAD/NAD(P)-binding domain-containing protein</fullName>
    </recommendedName>
</protein>
<evidence type="ECO:0000256" key="1">
    <source>
        <dbReference type="ARBA" id="ARBA00001974"/>
    </source>
</evidence>
<dbReference type="Gene3D" id="3.50.50.60">
    <property type="entry name" value="FAD/NAD(P)-binding domain"/>
    <property type="match status" value="2"/>
</dbReference>
<dbReference type="GO" id="GO:0004148">
    <property type="term" value="F:dihydrolipoyl dehydrogenase (NADH) activity"/>
    <property type="evidence" value="ECO:0007669"/>
    <property type="project" value="TreeGrafter"/>
</dbReference>
<evidence type="ECO:0000256" key="3">
    <source>
        <dbReference type="ARBA" id="ARBA00022630"/>
    </source>
</evidence>
<evidence type="ECO:0000313" key="10">
    <source>
        <dbReference type="EMBL" id="GAF93410.1"/>
    </source>
</evidence>
<comment type="cofactor">
    <cofactor evidence="1">
        <name>FAD</name>
        <dbReference type="ChEBI" id="CHEBI:57692"/>
    </cofactor>
</comment>
<dbReference type="PANTHER" id="PTHR22912:SF217">
    <property type="entry name" value="DIHYDROLIPOYL DEHYDROGENASE"/>
    <property type="match status" value="1"/>
</dbReference>
<evidence type="ECO:0000256" key="5">
    <source>
        <dbReference type="ARBA" id="ARBA00023002"/>
    </source>
</evidence>
<organism evidence="10">
    <name type="scientific">marine sediment metagenome</name>
    <dbReference type="NCBI Taxonomy" id="412755"/>
    <lineage>
        <taxon>unclassified sequences</taxon>
        <taxon>metagenomes</taxon>
        <taxon>ecological metagenomes</taxon>
    </lineage>
</organism>
<evidence type="ECO:0000256" key="2">
    <source>
        <dbReference type="ARBA" id="ARBA00007532"/>
    </source>
</evidence>
<feature type="non-terminal residue" evidence="10">
    <location>
        <position position="309"/>
    </location>
</feature>
<comment type="similarity">
    <text evidence="2">Belongs to the class-I pyridine nucleotide-disulfide oxidoreductase family.</text>
</comment>
<dbReference type="InterPro" id="IPR012999">
    <property type="entry name" value="Pyr_OxRdtase_I_AS"/>
</dbReference>